<evidence type="ECO:0000256" key="1">
    <source>
        <dbReference type="SAM" id="MobiDB-lite"/>
    </source>
</evidence>
<reference evidence="3" key="1">
    <citation type="journal article" date="2012" name="Proc. Natl. Acad. Sci. U.S.A.">
        <title>Genome sequence of the button mushroom Agaricus bisporus reveals mechanisms governing adaptation to a humic-rich ecological niche.</title>
        <authorList>
            <person name="Morin E."/>
            <person name="Kohler A."/>
            <person name="Baker A.R."/>
            <person name="Foulongne-Oriol M."/>
            <person name="Lombard V."/>
            <person name="Nagy L.G."/>
            <person name="Ohm R.A."/>
            <person name="Patyshakuliyeva A."/>
            <person name="Brun A."/>
            <person name="Aerts A.L."/>
            <person name="Bailey A.M."/>
            <person name="Billette C."/>
            <person name="Coutinho P.M."/>
            <person name="Deakin G."/>
            <person name="Doddapaneni H."/>
            <person name="Floudas D."/>
            <person name="Grimwood J."/>
            <person name="Hilden K."/>
            <person name="Kuees U."/>
            <person name="LaButti K.M."/>
            <person name="Lapidus A."/>
            <person name="Lindquist E.A."/>
            <person name="Lucas S.M."/>
            <person name="Murat C."/>
            <person name="Riley R.W."/>
            <person name="Salamov A.A."/>
            <person name="Schmutz J."/>
            <person name="Subramanian V."/>
            <person name="Woesten H.A.B."/>
            <person name="Xu J."/>
            <person name="Eastwood D.C."/>
            <person name="Foster G.D."/>
            <person name="Sonnenberg A.S."/>
            <person name="Cullen D."/>
            <person name="de Vries R.P."/>
            <person name="Lundell T."/>
            <person name="Hibbett D.S."/>
            <person name="Henrissat B."/>
            <person name="Burton K.S."/>
            <person name="Kerrigan R.W."/>
            <person name="Challen M.P."/>
            <person name="Grigoriev I.V."/>
            <person name="Martin F."/>
        </authorList>
    </citation>
    <scope>NUCLEOTIDE SEQUENCE [LARGE SCALE GENOMIC DNA]</scope>
    <source>
        <strain evidence="3">JB137-S8 / ATCC MYA-4627 / FGSC 10392</strain>
    </source>
</reference>
<dbReference type="KEGG" id="abp:AGABI1DRAFT48633"/>
<evidence type="ECO:0008006" key="4">
    <source>
        <dbReference type="Google" id="ProtNLM"/>
    </source>
</evidence>
<feature type="compositionally biased region" description="Polar residues" evidence="1">
    <location>
        <begin position="86"/>
        <end position="98"/>
    </location>
</feature>
<evidence type="ECO:0000313" key="3">
    <source>
        <dbReference type="Proteomes" id="UP000008493"/>
    </source>
</evidence>
<accession>K5VIE5</accession>
<proteinExistence type="predicted"/>
<name>K5VIE5_AGABU</name>
<dbReference type="HOGENOM" id="CLU_135711_0_0_1"/>
<organism evidence="2 3">
    <name type="scientific">Agaricus bisporus var. burnettii (strain JB137-S8 / ATCC MYA-4627 / FGSC 10392)</name>
    <name type="common">White button mushroom</name>
    <dbReference type="NCBI Taxonomy" id="597362"/>
    <lineage>
        <taxon>Eukaryota</taxon>
        <taxon>Fungi</taxon>
        <taxon>Dikarya</taxon>
        <taxon>Basidiomycota</taxon>
        <taxon>Agaricomycotina</taxon>
        <taxon>Agaricomycetes</taxon>
        <taxon>Agaricomycetidae</taxon>
        <taxon>Agaricales</taxon>
        <taxon>Agaricineae</taxon>
        <taxon>Agaricaceae</taxon>
        <taxon>Agaricus</taxon>
    </lineage>
</organism>
<dbReference type="InParanoid" id="K5VIE5"/>
<sequence>MASTGGSAPPIFADAAKFNGSNWVTWKGLVRIAAELRGVSGYLDGSVSQPTTMPPNSLTTPIPPTIPTTTTPAATPTTTVPATTTQPSETPWESTLPSPSEWKVRNAWTMGLLIYNTSDPVGLGINIHGSAADAWKSYT</sequence>
<dbReference type="Proteomes" id="UP000008493">
    <property type="component" value="Unassembled WGS sequence"/>
</dbReference>
<feature type="compositionally biased region" description="Low complexity" evidence="1">
    <location>
        <begin position="67"/>
        <end position="85"/>
    </location>
</feature>
<gene>
    <name evidence="2" type="ORF">AGABI1DRAFT_48633</name>
</gene>
<keyword evidence="3" id="KW-1185">Reference proteome</keyword>
<feature type="non-terminal residue" evidence="2">
    <location>
        <position position="139"/>
    </location>
</feature>
<dbReference type="GeneID" id="18829827"/>
<dbReference type="RefSeq" id="XP_007335277.1">
    <property type="nucleotide sequence ID" value="XM_007335215.1"/>
</dbReference>
<feature type="compositionally biased region" description="Polar residues" evidence="1">
    <location>
        <begin position="46"/>
        <end position="58"/>
    </location>
</feature>
<dbReference type="OMA" id="KECWESI"/>
<dbReference type="EMBL" id="JH971674">
    <property type="protein sequence ID" value="EKM74084.1"/>
    <property type="molecule type" value="Genomic_DNA"/>
</dbReference>
<dbReference type="AlphaFoldDB" id="K5VIE5"/>
<evidence type="ECO:0000313" key="2">
    <source>
        <dbReference type="EMBL" id="EKM74084.1"/>
    </source>
</evidence>
<dbReference type="OrthoDB" id="3054003at2759"/>
<feature type="region of interest" description="Disordered" evidence="1">
    <location>
        <begin position="45"/>
        <end position="98"/>
    </location>
</feature>
<protein>
    <recommendedName>
        <fullName evidence="4">Retrotransposon Copia-like N-terminal domain-containing protein</fullName>
    </recommendedName>
</protein>